<dbReference type="AlphaFoldDB" id="V6LUG0"/>
<dbReference type="SUPFAM" id="SSF56784">
    <property type="entry name" value="HAD-like"/>
    <property type="match status" value="1"/>
</dbReference>
<accession>V6LUG0</accession>
<dbReference type="EMBL" id="AUWU02000003">
    <property type="protein sequence ID" value="KAH0575209.1"/>
    <property type="molecule type" value="Genomic_DNA"/>
</dbReference>
<dbReference type="InterPro" id="IPR036412">
    <property type="entry name" value="HAD-like_sf"/>
</dbReference>
<dbReference type="Gene3D" id="3.40.50.1000">
    <property type="entry name" value="HAD superfamily/HAD-like"/>
    <property type="match status" value="1"/>
</dbReference>
<organism evidence="1">
    <name type="scientific">Spironucleus salmonicida</name>
    <dbReference type="NCBI Taxonomy" id="348837"/>
    <lineage>
        <taxon>Eukaryota</taxon>
        <taxon>Metamonada</taxon>
        <taxon>Diplomonadida</taxon>
        <taxon>Hexamitidae</taxon>
        <taxon>Hexamitinae</taxon>
        <taxon>Spironucleus</taxon>
    </lineage>
</organism>
<dbReference type="EMBL" id="KI546021">
    <property type="protein sequence ID" value="EST47898.1"/>
    <property type="molecule type" value="Genomic_DNA"/>
</dbReference>
<dbReference type="SFLD" id="SFLDG01129">
    <property type="entry name" value="C1.5:_HAD__Beta-PGM__Phosphata"/>
    <property type="match status" value="1"/>
</dbReference>
<sequence length="198" mass="22036">MTVFLDFDGTICDTKATLYQIVRQTRELLGLEFHTEAEFYNAVPVGAASAFFVATVFENHPDARNIYDIITRQTMPVLFPHVVDQIRILRRAGCRIILSTNRDRESVCFQLRQLAIADVFDEVRAVPEYRPKPDPEMLQGAAQAVLVGDTVVDLYAAARANVAFLGVSWGFGRVTEFEGCQVCCQVQELAGQVLATMG</sequence>
<keyword evidence="1" id="KW-0378">Hydrolase</keyword>
<dbReference type="OrthoDB" id="447729at2759"/>
<dbReference type="VEuPathDB" id="GiardiaDB:SS50377_22836"/>
<dbReference type="InterPro" id="IPR023198">
    <property type="entry name" value="PGP-like_dom2"/>
</dbReference>
<dbReference type="Pfam" id="PF13419">
    <property type="entry name" value="HAD_2"/>
    <property type="match status" value="1"/>
</dbReference>
<protein>
    <submittedName>
        <fullName evidence="1">Haloacid dehalogenase-like hydrolase family protein</fullName>
    </submittedName>
    <submittedName>
        <fullName evidence="2">Phosphoglycolate phosphatase</fullName>
    </submittedName>
</protein>
<dbReference type="InterPro" id="IPR050155">
    <property type="entry name" value="HAD-like_hydrolase_sf"/>
</dbReference>
<name>V6LUG0_9EUKA</name>
<gene>
    <name evidence="1" type="ORF">SS50377_12000</name>
    <name evidence="2" type="ORF">SS50377_22836</name>
</gene>
<dbReference type="PANTHER" id="PTHR43434">
    <property type="entry name" value="PHOSPHOGLYCOLATE PHOSPHATASE"/>
    <property type="match status" value="1"/>
</dbReference>
<reference evidence="2" key="2">
    <citation type="submission" date="2020-12" db="EMBL/GenBank/DDBJ databases">
        <title>New Spironucleus salmonicida genome in near-complete chromosomes.</title>
        <authorList>
            <person name="Xu F."/>
            <person name="Kurt Z."/>
            <person name="Jimenez-Gonzalez A."/>
            <person name="Astvaldsson A."/>
            <person name="Andersson J.O."/>
            <person name="Svard S.G."/>
        </authorList>
    </citation>
    <scope>NUCLEOTIDE SEQUENCE</scope>
    <source>
        <strain evidence="2">ATCC 50377</strain>
    </source>
</reference>
<proteinExistence type="predicted"/>
<keyword evidence="3" id="KW-1185">Reference proteome</keyword>
<dbReference type="GO" id="GO:0008967">
    <property type="term" value="F:phosphoglycolate phosphatase activity"/>
    <property type="evidence" value="ECO:0007669"/>
    <property type="project" value="TreeGrafter"/>
</dbReference>
<dbReference type="SFLD" id="SFLDS00003">
    <property type="entry name" value="Haloacid_Dehalogenase"/>
    <property type="match status" value="1"/>
</dbReference>
<evidence type="ECO:0000313" key="2">
    <source>
        <dbReference type="EMBL" id="KAH0575209.1"/>
    </source>
</evidence>
<reference evidence="1 2" key="1">
    <citation type="journal article" date="2014" name="PLoS Genet.">
        <title>The Genome of Spironucleus salmonicida Highlights a Fish Pathogen Adapted to Fluctuating Environments.</title>
        <authorList>
            <person name="Xu F."/>
            <person name="Jerlstrom-Hultqvist J."/>
            <person name="Einarsson E."/>
            <person name="Astvaldsson A."/>
            <person name="Svard S.G."/>
            <person name="Andersson J.O."/>
        </authorList>
    </citation>
    <scope>NUCLEOTIDE SEQUENCE</scope>
    <source>
        <strain evidence="2">ATCC 50377</strain>
    </source>
</reference>
<evidence type="ECO:0000313" key="1">
    <source>
        <dbReference type="EMBL" id="EST47898.1"/>
    </source>
</evidence>
<evidence type="ECO:0000313" key="3">
    <source>
        <dbReference type="Proteomes" id="UP000018208"/>
    </source>
</evidence>
<dbReference type="Proteomes" id="UP000018208">
    <property type="component" value="Unassembled WGS sequence"/>
</dbReference>
<dbReference type="InterPro" id="IPR023214">
    <property type="entry name" value="HAD_sf"/>
</dbReference>
<dbReference type="Gene3D" id="1.10.150.240">
    <property type="entry name" value="Putative phosphatase, domain 2"/>
    <property type="match status" value="1"/>
</dbReference>
<dbReference type="GO" id="GO:0006281">
    <property type="term" value="P:DNA repair"/>
    <property type="evidence" value="ECO:0007669"/>
    <property type="project" value="TreeGrafter"/>
</dbReference>
<dbReference type="InterPro" id="IPR041492">
    <property type="entry name" value="HAD_2"/>
</dbReference>
<dbReference type="PANTHER" id="PTHR43434:SF1">
    <property type="entry name" value="PHOSPHOGLYCOLATE PHOSPHATASE"/>
    <property type="match status" value="1"/>
</dbReference>